<proteinExistence type="predicted"/>
<keyword evidence="1" id="KW-1133">Transmembrane helix</keyword>
<dbReference type="NCBIfam" id="TIGR00254">
    <property type="entry name" value="GGDEF"/>
    <property type="match status" value="1"/>
</dbReference>
<dbReference type="Gene3D" id="3.30.70.270">
    <property type="match status" value="1"/>
</dbReference>
<dbReference type="Proteomes" id="UP000249341">
    <property type="component" value="Unassembled WGS sequence"/>
</dbReference>
<feature type="transmembrane region" description="Helical" evidence="1">
    <location>
        <begin position="35"/>
        <end position="55"/>
    </location>
</feature>
<dbReference type="InterPro" id="IPR000160">
    <property type="entry name" value="GGDEF_dom"/>
</dbReference>
<dbReference type="PROSITE" id="PS50887">
    <property type="entry name" value="GGDEF"/>
    <property type="match status" value="1"/>
</dbReference>
<dbReference type="InterPro" id="IPR052155">
    <property type="entry name" value="Biofilm_reg_signaling"/>
</dbReference>
<dbReference type="SMART" id="SM00267">
    <property type="entry name" value="GGDEF"/>
    <property type="match status" value="1"/>
</dbReference>
<organism evidence="4 5">
    <name type="scientific">Actinoplanes lutulentus</name>
    <dbReference type="NCBI Taxonomy" id="1287878"/>
    <lineage>
        <taxon>Bacteria</taxon>
        <taxon>Bacillati</taxon>
        <taxon>Actinomycetota</taxon>
        <taxon>Actinomycetes</taxon>
        <taxon>Micromonosporales</taxon>
        <taxon>Micromonosporaceae</taxon>
        <taxon>Actinoplanes</taxon>
    </lineage>
</organism>
<dbReference type="PANTHER" id="PTHR44757">
    <property type="entry name" value="DIGUANYLATE CYCLASE DGCP"/>
    <property type="match status" value="1"/>
</dbReference>
<dbReference type="PROSITE" id="PS50883">
    <property type="entry name" value="EAL"/>
    <property type="match status" value="1"/>
</dbReference>
<feature type="domain" description="EAL" evidence="2">
    <location>
        <begin position="503"/>
        <end position="754"/>
    </location>
</feature>
<keyword evidence="5" id="KW-1185">Reference proteome</keyword>
<sequence length="759" mass="80058">MHIPSFTRLAAWQYTLVAGLATVFAVQLVAGGAGGPAWLLPQAAGVVVTVTAVLRRGVGSPLGWWLMAAAQIAATAVNGWWMLQDARGAPAPGNAPMGMSLTVVWTLYAAAGYVVTRKPRRGRSATESGAEFGTVVLFLSMLAWSMVIVPYLDDPGYRQVDDAMAALYAGLDIAILIVVLRGLNCSRLVTAAGVTLLAPHLVYAAAGGSGTGPFLPGGFGFLAIAVWNVLVTAAVLHPNAGWQGTCQVTGDRLIGRPRLIGLVAMAVASPLLPVAGGYLTGSGSPAVVIVPAAITAVLCGLLLARIAILLRIGEGRAAQLAAALAEQQELQQRLAYRAGHDALTGIANRDLLMERLTATAAGDRPYALLLCGLDGFKAVNDTYGHPVGDTVLRQLAGRLLLFAPEVDLVARLSGDEFGFLVERAELTDDLASRVLAAVADQPFVVGERRIHLTMSAGAAIGVPKSEPAATLGDGDLALRAAKQAGGARLSWFDDSLRAEQSERARIAAGLRQALADQTLLMHYQPVVDTATGRTLGVEALMRWRRDGEMIPPGVFIPVAEQTGLIVALGIRALRLACAQATRWHAEYGLYVTVNVSTHQLRDPGFAGDVLAILAETGLPARALVLEITESVLIDAADTGVLDVLRAEGIRIAIDDFGTGYSSLAYLHQLPVDILKIDQSFIRRLQDPPRPQDVSLTRAILELAGSQDLITVAEGVETAAQAELLRELRCPLSQGYHFGRPVEPGMIEARMREANPAPVS</sequence>
<dbReference type="InterPro" id="IPR001633">
    <property type="entry name" value="EAL_dom"/>
</dbReference>
<dbReference type="CDD" id="cd01949">
    <property type="entry name" value="GGDEF"/>
    <property type="match status" value="1"/>
</dbReference>
<keyword evidence="1" id="KW-0812">Transmembrane</keyword>
<protein>
    <submittedName>
        <fullName evidence="4">Diguanylate cyclase (GGDEF)-like protein</fullName>
    </submittedName>
</protein>
<evidence type="ECO:0000259" key="2">
    <source>
        <dbReference type="PROSITE" id="PS50883"/>
    </source>
</evidence>
<feature type="transmembrane region" description="Helical" evidence="1">
    <location>
        <begin position="128"/>
        <end position="151"/>
    </location>
</feature>
<feature type="transmembrane region" description="Helical" evidence="1">
    <location>
        <begin position="163"/>
        <end position="181"/>
    </location>
</feature>
<dbReference type="InterPro" id="IPR029787">
    <property type="entry name" value="Nucleotide_cyclase"/>
</dbReference>
<evidence type="ECO:0000313" key="4">
    <source>
        <dbReference type="EMBL" id="RAK29368.1"/>
    </source>
</evidence>
<dbReference type="SUPFAM" id="SSF55073">
    <property type="entry name" value="Nucleotide cyclase"/>
    <property type="match status" value="1"/>
</dbReference>
<dbReference type="InterPro" id="IPR035919">
    <property type="entry name" value="EAL_sf"/>
</dbReference>
<feature type="transmembrane region" description="Helical" evidence="1">
    <location>
        <begin position="259"/>
        <end position="280"/>
    </location>
</feature>
<accession>A0A327ZB40</accession>
<feature type="transmembrane region" description="Helical" evidence="1">
    <location>
        <begin position="188"/>
        <end position="206"/>
    </location>
</feature>
<name>A0A327ZB40_9ACTN</name>
<feature type="transmembrane region" description="Helical" evidence="1">
    <location>
        <begin position="218"/>
        <end position="238"/>
    </location>
</feature>
<feature type="domain" description="GGDEF" evidence="3">
    <location>
        <begin position="364"/>
        <end position="494"/>
    </location>
</feature>
<reference evidence="4 5" key="1">
    <citation type="submission" date="2018-06" db="EMBL/GenBank/DDBJ databases">
        <title>Genomic Encyclopedia of Type Strains, Phase III (KMG-III): the genomes of soil and plant-associated and newly described type strains.</title>
        <authorList>
            <person name="Whitman W."/>
        </authorList>
    </citation>
    <scope>NUCLEOTIDE SEQUENCE [LARGE SCALE GENOMIC DNA]</scope>
    <source>
        <strain evidence="4 5">CGMCC 4.7090</strain>
    </source>
</reference>
<dbReference type="Pfam" id="PF00990">
    <property type="entry name" value="GGDEF"/>
    <property type="match status" value="1"/>
</dbReference>
<dbReference type="Gene3D" id="3.20.20.450">
    <property type="entry name" value="EAL domain"/>
    <property type="match status" value="1"/>
</dbReference>
<feature type="transmembrane region" description="Helical" evidence="1">
    <location>
        <begin position="95"/>
        <end position="116"/>
    </location>
</feature>
<gene>
    <name evidence="4" type="ORF">B0I29_118160</name>
</gene>
<dbReference type="PANTHER" id="PTHR44757:SF2">
    <property type="entry name" value="BIOFILM ARCHITECTURE MAINTENANCE PROTEIN MBAA"/>
    <property type="match status" value="1"/>
</dbReference>
<evidence type="ECO:0000256" key="1">
    <source>
        <dbReference type="SAM" id="Phobius"/>
    </source>
</evidence>
<dbReference type="InterPro" id="IPR043128">
    <property type="entry name" value="Rev_trsase/Diguanyl_cyclase"/>
</dbReference>
<dbReference type="AlphaFoldDB" id="A0A327ZB40"/>
<feature type="transmembrane region" description="Helical" evidence="1">
    <location>
        <begin position="62"/>
        <end position="83"/>
    </location>
</feature>
<comment type="caution">
    <text evidence="4">The sequence shown here is derived from an EMBL/GenBank/DDBJ whole genome shotgun (WGS) entry which is preliminary data.</text>
</comment>
<dbReference type="CDD" id="cd01948">
    <property type="entry name" value="EAL"/>
    <property type="match status" value="1"/>
</dbReference>
<dbReference type="Pfam" id="PF00563">
    <property type="entry name" value="EAL"/>
    <property type="match status" value="1"/>
</dbReference>
<evidence type="ECO:0000259" key="3">
    <source>
        <dbReference type="PROSITE" id="PS50887"/>
    </source>
</evidence>
<keyword evidence="1" id="KW-0472">Membrane</keyword>
<dbReference type="SMART" id="SM00052">
    <property type="entry name" value="EAL"/>
    <property type="match status" value="1"/>
</dbReference>
<dbReference type="EMBL" id="QLMJ01000018">
    <property type="protein sequence ID" value="RAK29368.1"/>
    <property type="molecule type" value="Genomic_DNA"/>
</dbReference>
<dbReference type="SUPFAM" id="SSF141868">
    <property type="entry name" value="EAL domain-like"/>
    <property type="match status" value="1"/>
</dbReference>
<feature type="transmembrane region" description="Helical" evidence="1">
    <location>
        <begin position="286"/>
        <end position="310"/>
    </location>
</feature>
<evidence type="ECO:0000313" key="5">
    <source>
        <dbReference type="Proteomes" id="UP000249341"/>
    </source>
</evidence>